<sequence length="262" mass="30136">METNSETMNKLLNGECLEVMKTLADNSIDMVFCDLPYGTTQNSWDTIIPFDELWAEYHRIVKIDGAIVLTAQPPFDKVLACSNLKDFRYEWIWEKNKATGHLNAKKMPMKAHENILVFYRKLPTYNPQMTTGHKPMNAVLPKSNMPAPKEKRNYNHVEERLGNPGGGTSRYPRDTVRFPVINNDDPKKFHPTQKPIPLIKYFIKTYSNPGDVVLDNCMGSGSTCIAASNLDRQFVGIEMSEEYYNLAVEWVESERRLTQFFN</sequence>
<dbReference type="Proteomes" id="UP000510897">
    <property type="component" value="Segment"/>
</dbReference>
<keyword evidence="1" id="KW-0489">Methyltransferase</keyword>
<evidence type="ECO:0000313" key="5">
    <source>
        <dbReference type="EMBL" id="QLF86119.1"/>
    </source>
</evidence>
<reference evidence="5 6" key="2">
    <citation type="submission" date="2020-07" db="EMBL/GenBank/DDBJ databases">
        <title>Signatures of coevolution in a cyanophage population.</title>
        <authorList>
            <person name="Abebe J."/>
        </authorList>
    </citation>
    <scope>NUCLEOTIDE SEQUENCE [LARGE SCALE GENOMIC DNA]</scope>
    <source>
        <strain evidence="5">0809CC03</strain>
    </source>
</reference>
<dbReference type="GO" id="GO:0032259">
    <property type="term" value="P:methylation"/>
    <property type="evidence" value="ECO:0007669"/>
    <property type="project" value="UniProtKB-KW"/>
</dbReference>
<dbReference type="InterPro" id="IPR029063">
    <property type="entry name" value="SAM-dependent_MTases_sf"/>
</dbReference>
<evidence type="ECO:0000256" key="3">
    <source>
        <dbReference type="SAM" id="MobiDB-lite"/>
    </source>
</evidence>
<keyword evidence="2" id="KW-0808">Transferase</keyword>
<dbReference type="GO" id="GO:0008170">
    <property type="term" value="F:N-methyltransferase activity"/>
    <property type="evidence" value="ECO:0007669"/>
    <property type="project" value="InterPro"/>
</dbReference>
<evidence type="ECO:0000256" key="2">
    <source>
        <dbReference type="ARBA" id="ARBA00022679"/>
    </source>
</evidence>
<organism evidence="5 6">
    <name type="scientific">Synechococcus phage S-CAM7</name>
    <dbReference type="NCBI Taxonomy" id="1883368"/>
    <lineage>
        <taxon>Viruses</taxon>
        <taxon>Duplodnaviria</taxon>
        <taxon>Heunggongvirae</taxon>
        <taxon>Uroviricota</taxon>
        <taxon>Caudoviricetes</taxon>
        <taxon>Pantevenvirales</taxon>
        <taxon>Kyanoviridae</taxon>
        <taxon>Mazuvirus</taxon>
        <taxon>Mazuvirus scam7</taxon>
    </lineage>
</organism>
<evidence type="ECO:0000256" key="1">
    <source>
        <dbReference type="ARBA" id="ARBA00022603"/>
    </source>
</evidence>
<dbReference type="PRINTS" id="PR00508">
    <property type="entry name" value="S21N4MTFRASE"/>
</dbReference>
<dbReference type="GO" id="GO:0003677">
    <property type="term" value="F:DNA binding"/>
    <property type="evidence" value="ECO:0007669"/>
    <property type="project" value="InterPro"/>
</dbReference>
<reference evidence="5 6" key="1">
    <citation type="submission" date="2020-06" db="EMBL/GenBank/DDBJ databases">
        <authorList>
            <person name="Puxty R.J."/>
            <person name="Weihe C."/>
            <person name="Marston M.F."/>
            <person name="Martiny J.B.H."/>
        </authorList>
    </citation>
    <scope>NUCLEOTIDE SEQUENCE [LARGE SCALE GENOMIC DNA]</scope>
    <source>
        <strain evidence="5">0809CC03</strain>
    </source>
</reference>
<dbReference type="Gene3D" id="3.40.50.150">
    <property type="entry name" value="Vaccinia Virus protein VP39"/>
    <property type="match status" value="1"/>
</dbReference>
<evidence type="ECO:0000259" key="4">
    <source>
        <dbReference type="Pfam" id="PF01555"/>
    </source>
</evidence>
<gene>
    <name evidence="5" type="ORF">CC030809_00063</name>
</gene>
<proteinExistence type="predicted"/>
<feature type="region of interest" description="Disordered" evidence="3">
    <location>
        <begin position="130"/>
        <end position="150"/>
    </location>
</feature>
<evidence type="ECO:0000313" key="6">
    <source>
        <dbReference type="Proteomes" id="UP000510897"/>
    </source>
</evidence>
<dbReference type="InterPro" id="IPR002941">
    <property type="entry name" value="DNA_methylase_N4/N6"/>
</dbReference>
<accession>A0A7D5FUB4</accession>
<dbReference type="EMBL" id="MT586120">
    <property type="protein sequence ID" value="QLF86119.1"/>
    <property type="molecule type" value="Genomic_DNA"/>
</dbReference>
<protein>
    <recommendedName>
        <fullName evidence="4">DNA methylase N-4/N-6 domain-containing protein</fullName>
    </recommendedName>
</protein>
<dbReference type="Pfam" id="PF01555">
    <property type="entry name" value="N6_N4_Mtase"/>
    <property type="match status" value="1"/>
</dbReference>
<feature type="domain" description="DNA methylase N-4/N-6" evidence="4">
    <location>
        <begin position="28"/>
        <end position="249"/>
    </location>
</feature>
<dbReference type="SUPFAM" id="SSF53335">
    <property type="entry name" value="S-adenosyl-L-methionine-dependent methyltransferases"/>
    <property type="match status" value="1"/>
</dbReference>
<name>A0A7D5FUB4_9CAUD</name>
<dbReference type="InterPro" id="IPR001091">
    <property type="entry name" value="RM_Methyltransferase"/>
</dbReference>